<dbReference type="EMBL" id="CAFBMT010000013">
    <property type="protein sequence ID" value="CAB4941742.1"/>
    <property type="molecule type" value="Genomic_DNA"/>
</dbReference>
<dbReference type="EMBL" id="CAFAAV010000004">
    <property type="protein sequence ID" value="CAB4800789.1"/>
    <property type="molecule type" value="Genomic_DNA"/>
</dbReference>
<dbReference type="EMBL" id="CAEZYF010000018">
    <property type="protein sequence ID" value="CAB4735039.1"/>
    <property type="molecule type" value="Genomic_DNA"/>
</dbReference>
<dbReference type="EMBL" id="CAESGF010000016">
    <property type="protein sequence ID" value="CAB4364680.1"/>
    <property type="molecule type" value="Genomic_DNA"/>
</dbReference>
<evidence type="ECO:0000313" key="3">
    <source>
        <dbReference type="EMBL" id="CAB4800789.1"/>
    </source>
</evidence>
<evidence type="ECO:0000313" key="5">
    <source>
        <dbReference type="EMBL" id="CAB4941742.1"/>
    </source>
</evidence>
<dbReference type="AlphaFoldDB" id="A0A6J6XWE3"/>
<dbReference type="EMBL" id="CAFBIY010000016">
    <property type="protein sequence ID" value="CAB4847343.1"/>
    <property type="molecule type" value="Genomic_DNA"/>
</dbReference>
<evidence type="ECO:0000313" key="4">
    <source>
        <dbReference type="EMBL" id="CAB4847343.1"/>
    </source>
</evidence>
<proteinExistence type="predicted"/>
<gene>
    <name evidence="2" type="ORF">UFOPK2656_02463</name>
    <name evidence="3" type="ORF">UFOPK3099_00107</name>
    <name evidence="4" type="ORF">UFOPK3267_00460</name>
    <name evidence="5" type="ORF">UFOPK3651_02214</name>
    <name evidence="6" type="ORF">UFOPK3931_01045</name>
    <name evidence="1" type="ORF">UFOPK4189_02438</name>
</gene>
<organism evidence="3">
    <name type="scientific">freshwater metagenome</name>
    <dbReference type="NCBI Taxonomy" id="449393"/>
    <lineage>
        <taxon>unclassified sequences</taxon>
        <taxon>metagenomes</taxon>
        <taxon>ecological metagenomes</taxon>
    </lineage>
</organism>
<protein>
    <submittedName>
        <fullName evidence="3">Unannotated protein</fullName>
    </submittedName>
</protein>
<dbReference type="PANTHER" id="PTHR36120">
    <property type="entry name" value="FUCOSE ISOMERASE"/>
    <property type="match status" value="1"/>
</dbReference>
<reference evidence="3" key="1">
    <citation type="submission" date="2020-05" db="EMBL/GenBank/DDBJ databases">
        <authorList>
            <person name="Chiriac C."/>
            <person name="Salcher M."/>
            <person name="Ghai R."/>
            <person name="Kavagutti S V."/>
        </authorList>
    </citation>
    <scope>NUCLEOTIDE SEQUENCE</scope>
</reference>
<evidence type="ECO:0000313" key="2">
    <source>
        <dbReference type="EMBL" id="CAB4735039.1"/>
    </source>
</evidence>
<dbReference type="PANTHER" id="PTHR36120:SF2">
    <property type="entry name" value="FUCOSE ISOMERASE"/>
    <property type="match status" value="1"/>
</dbReference>
<dbReference type="EMBL" id="CAFBOL010000020">
    <property type="protein sequence ID" value="CAB4984634.1"/>
    <property type="molecule type" value="Genomic_DNA"/>
</dbReference>
<sequence>MLTGQTSWMANPSDIDRTTGVIELAHCTVPLSMVDGYRLETHFESNLGVGIVGDLPPGPVTVLRLGGDELEHLWCENSEALPTTTREGRCRTQLDVRVDPQAVSAVLDHPLGNHLVVLYGHHAEELRAWWLEYIV</sequence>
<evidence type="ECO:0000313" key="6">
    <source>
        <dbReference type="EMBL" id="CAB4984634.1"/>
    </source>
</evidence>
<evidence type="ECO:0000313" key="1">
    <source>
        <dbReference type="EMBL" id="CAB4364680.1"/>
    </source>
</evidence>
<accession>A0A6J6XWE3</accession>
<name>A0A6J6XWE3_9ZZZZ</name>